<dbReference type="GO" id="GO:0046654">
    <property type="term" value="P:tetrahydrofolate biosynthetic process"/>
    <property type="evidence" value="ECO:0007669"/>
    <property type="project" value="UniProtKB-UniPathway"/>
</dbReference>
<dbReference type="NCBIfam" id="NF008037">
    <property type="entry name" value="PRK10769.1"/>
    <property type="match status" value="1"/>
</dbReference>
<dbReference type="Proteomes" id="UP000056090">
    <property type="component" value="Chromosome"/>
</dbReference>
<dbReference type="InterPro" id="IPR017925">
    <property type="entry name" value="DHFR_CS"/>
</dbReference>
<dbReference type="GO" id="GO:0016301">
    <property type="term" value="F:kinase activity"/>
    <property type="evidence" value="ECO:0007669"/>
    <property type="project" value="UniProtKB-KW"/>
</dbReference>
<comment type="function">
    <text evidence="7 8">Key enzyme in folate metabolism. Catalyzes an essential reaction for de novo glycine and purine synthesis, and for DNA precursor synthesis.</text>
</comment>
<dbReference type="Pfam" id="PF00186">
    <property type="entry name" value="DHFR_1"/>
    <property type="match status" value="1"/>
</dbReference>
<comment type="pathway">
    <text evidence="1 8">Cofactor biosynthesis; tetrahydrofolate biosynthesis; 5,6,7,8-tetrahydrofolate from 7,8-dihydrofolate: step 1/1.</text>
</comment>
<evidence type="ECO:0000256" key="8">
    <source>
        <dbReference type="PIRNR" id="PIRNR000194"/>
    </source>
</evidence>
<protein>
    <recommendedName>
        <fullName evidence="3 8">Dihydrofolate reductase</fullName>
        <ecNumber evidence="3 8">1.5.1.3</ecNumber>
    </recommendedName>
</protein>
<dbReference type="GeneID" id="78253891"/>
<dbReference type="eggNOG" id="COG0262">
    <property type="taxonomic scope" value="Bacteria"/>
</dbReference>
<dbReference type="PANTHER" id="PTHR48069">
    <property type="entry name" value="DIHYDROFOLATE REDUCTASE"/>
    <property type="match status" value="1"/>
</dbReference>
<evidence type="ECO:0000256" key="1">
    <source>
        <dbReference type="ARBA" id="ARBA00004903"/>
    </source>
</evidence>
<evidence type="ECO:0000256" key="9">
    <source>
        <dbReference type="RuleBase" id="RU004474"/>
    </source>
</evidence>
<keyword evidence="11" id="KW-0418">Kinase</keyword>
<dbReference type="SUPFAM" id="SSF53597">
    <property type="entry name" value="Dihydrofolate reductase-like"/>
    <property type="match status" value="1"/>
</dbReference>
<evidence type="ECO:0000259" key="10">
    <source>
        <dbReference type="PROSITE" id="PS51330"/>
    </source>
</evidence>
<dbReference type="CDD" id="cd00209">
    <property type="entry name" value="DHFR"/>
    <property type="match status" value="1"/>
</dbReference>
<dbReference type="KEGG" id="aal:EP13_02915"/>
<dbReference type="Gene3D" id="3.40.430.10">
    <property type="entry name" value="Dihydrofolate Reductase, subunit A"/>
    <property type="match status" value="1"/>
</dbReference>
<dbReference type="InterPro" id="IPR001796">
    <property type="entry name" value="DHFR_dom"/>
</dbReference>
<reference evidence="11 12" key="1">
    <citation type="submission" date="2014-06" db="EMBL/GenBank/DDBJ databases">
        <title>Genomes of Alteromonas australica, a world apart.</title>
        <authorList>
            <person name="Gonzaga A."/>
            <person name="Lopez-Perez M."/>
            <person name="Rodriguez-Valera F."/>
        </authorList>
    </citation>
    <scope>NUCLEOTIDE SEQUENCE [LARGE SCALE GENOMIC DNA]</scope>
    <source>
        <strain evidence="11 12">H 17</strain>
    </source>
</reference>
<keyword evidence="6 8" id="KW-0560">Oxidoreductase</keyword>
<feature type="domain" description="DHFR" evidence="10">
    <location>
        <begin position="2"/>
        <end position="166"/>
    </location>
</feature>
<dbReference type="GO" id="GO:0046655">
    <property type="term" value="P:folic acid metabolic process"/>
    <property type="evidence" value="ECO:0007669"/>
    <property type="project" value="TreeGrafter"/>
</dbReference>
<comment type="similarity">
    <text evidence="2 8 9">Belongs to the dihydrofolate reductase family.</text>
</comment>
<dbReference type="PROSITE" id="PS00075">
    <property type="entry name" value="DHFR_1"/>
    <property type="match status" value="1"/>
</dbReference>
<dbReference type="InterPro" id="IPR012259">
    <property type="entry name" value="DHFR"/>
</dbReference>
<keyword evidence="12" id="KW-1185">Reference proteome</keyword>
<dbReference type="GO" id="GO:0006730">
    <property type="term" value="P:one-carbon metabolic process"/>
    <property type="evidence" value="ECO:0007669"/>
    <property type="project" value="UniProtKB-KW"/>
</dbReference>
<evidence type="ECO:0000256" key="6">
    <source>
        <dbReference type="ARBA" id="ARBA00023002"/>
    </source>
</evidence>
<evidence type="ECO:0000313" key="11">
    <source>
        <dbReference type="EMBL" id="AIF97724.1"/>
    </source>
</evidence>
<evidence type="ECO:0000256" key="7">
    <source>
        <dbReference type="ARBA" id="ARBA00025067"/>
    </source>
</evidence>
<dbReference type="UniPathway" id="UPA00077">
    <property type="reaction ID" value="UER00158"/>
</dbReference>
<dbReference type="EC" id="1.5.1.3" evidence="3 8"/>
<evidence type="ECO:0000256" key="3">
    <source>
        <dbReference type="ARBA" id="ARBA00012856"/>
    </source>
</evidence>
<sequence length="168" mass="18690">MKIAMIAAMAHERVIGADNDMPWHLPADLKHFKQITLGKPVVMGRKTYASIGKALPGRPNIVISSSSSLQLADADVVSSCDDAIEKAATYLTSHDDEIMIIGGGTLYEAFLARAQTLYLTEIDLAVDGDTYFPDYHARGEWACTFEERHDADEKNPHRYRFLTFKKKG</sequence>
<accession>A0A075NT21</accession>
<evidence type="ECO:0000313" key="12">
    <source>
        <dbReference type="Proteomes" id="UP000056090"/>
    </source>
</evidence>
<dbReference type="EMBL" id="CP008849">
    <property type="protein sequence ID" value="AIF97724.1"/>
    <property type="molecule type" value="Genomic_DNA"/>
</dbReference>
<keyword evidence="11" id="KW-0808">Transferase</keyword>
<dbReference type="GO" id="GO:0046452">
    <property type="term" value="P:dihydrofolate metabolic process"/>
    <property type="evidence" value="ECO:0007669"/>
    <property type="project" value="TreeGrafter"/>
</dbReference>
<dbReference type="RefSeq" id="WP_231497915.1">
    <property type="nucleotide sequence ID" value="NZ_CBCSKJ010000001.1"/>
</dbReference>
<dbReference type="PANTHER" id="PTHR48069:SF3">
    <property type="entry name" value="DIHYDROFOLATE REDUCTASE"/>
    <property type="match status" value="1"/>
</dbReference>
<dbReference type="GO" id="GO:0070401">
    <property type="term" value="F:NADP+ binding"/>
    <property type="evidence" value="ECO:0007669"/>
    <property type="project" value="UniProtKB-ARBA"/>
</dbReference>
<proteinExistence type="inferred from homology"/>
<evidence type="ECO:0000256" key="2">
    <source>
        <dbReference type="ARBA" id="ARBA00009539"/>
    </source>
</evidence>
<name>A0A075NT21_9ALTE</name>
<dbReference type="PIRSF" id="PIRSF000194">
    <property type="entry name" value="DHFR"/>
    <property type="match status" value="1"/>
</dbReference>
<dbReference type="FunFam" id="3.40.430.10:FF:000001">
    <property type="entry name" value="Dihydrofolate reductase"/>
    <property type="match status" value="1"/>
</dbReference>
<evidence type="ECO:0000256" key="4">
    <source>
        <dbReference type="ARBA" id="ARBA00022563"/>
    </source>
</evidence>
<dbReference type="PRINTS" id="PR00070">
    <property type="entry name" value="DHFR"/>
</dbReference>
<keyword evidence="4 8" id="KW-0554">One-carbon metabolism</keyword>
<gene>
    <name evidence="11" type="ORF">EP13_02915</name>
</gene>
<keyword evidence="5 8" id="KW-0521">NADP</keyword>
<evidence type="ECO:0000256" key="5">
    <source>
        <dbReference type="ARBA" id="ARBA00022857"/>
    </source>
</evidence>
<dbReference type="InterPro" id="IPR024072">
    <property type="entry name" value="DHFR-like_dom_sf"/>
</dbReference>
<comment type="catalytic activity">
    <reaction evidence="8">
        <text>(6S)-5,6,7,8-tetrahydrofolate + NADP(+) = 7,8-dihydrofolate + NADPH + H(+)</text>
        <dbReference type="Rhea" id="RHEA:15009"/>
        <dbReference type="ChEBI" id="CHEBI:15378"/>
        <dbReference type="ChEBI" id="CHEBI:57451"/>
        <dbReference type="ChEBI" id="CHEBI:57453"/>
        <dbReference type="ChEBI" id="CHEBI:57783"/>
        <dbReference type="ChEBI" id="CHEBI:58349"/>
        <dbReference type="EC" id="1.5.1.3"/>
    </reaction>
</comment>
<organism evidence="11 12">
    <name type="scientific">Alteromonas australica</name>
    <dbReference type="NCBI Taxonomy" id="589873"/>
    <lineage>
        <taxon>Bacteria</taxon>
        <taxon>Pseudomonadati</taxon>
        <taxon>Pseudomonadota</taxon>
        <taxon>Gammaproteobacteria</taxon>
        <taxon>Alteromonadales</taxon>
        <taxon>Alteromonadaceae</taxon>
        <taxon>Alteromonas/Salinimonas group</taxon>
        <taxon>Alteromonas</taxon>
    </lineage>
</organism>
<dbReference type="GO" id="GO:0004146">
    <property type="term" value="F:dihydrofolate reductase activity"/>
    <property type="evidence" value="ECO:0007669"/>
    <property type="project" value="UniProtKB-EC"/>
</dbReference>
<dbReference type="AlphaFoldDB" id="A0A075NT21"/>
<dbReference type="PROSITE" id="PS51330">
    <property type="entry name" value="DHFR_2"/>
    <property type="match status" value="1"/>
</dbReference>
<dbReference type="GO" id="GO:0005829">
    <property type="term" value="C:cytosol"/>
    <property type="evidence" value="ECO:0007669"/>
    <property type="project" value="TreeGrafter"/>
</dbReference>